<dbReference type="RefSeq" id="XP_002292951.1">
    <property type="nucleotide sequence ID" value="XM_002292915.1"/>
</dbReference>
<keyword evidence="1" id="KW-0812">Transmembrane</keyword>
<sequence>MTTKAHGSLSLCLLSTTSLILYYGSLELISFLHGPSSQASALKHRDTDTTLVALAEQQRNGNGANDTLCNSLYEVACAEDERALILREAGVIASLFTLLLAVFPKFFVHGTSYTRQQRLYFVAMVLPLLIIPSSIGQVVYLGRVPVEVSLMKTSSWGVGGGLASGGYCAMQSMLKGEGDGQDSLAMLLRECKVVGVAAVIVYLVLGRRSGS</sequence>
<keyword evidence="1" id="KW-0472">Membrane</keyword>
<evidence type="ECO:0000313" key="2">
    <source>
        <dbReference type="EMBL" id="EED89412.1"/>
    </source>
</evidence>
<feature type="transmembrane region" description="Helical" evidence="1">
    <location>
        <begin position="186"/>
        <end position="205"/>
    </location>
</feature>
<dbReference type="KEGG" id="tps:THAPSDRAFT_8954"/>
<dbReference type="EMBL" id="CM000647">
    <property type="protein sequence ID" value="EED89412.1"/>
    <property type="molecule type" value="Genomic_DNA"/>
</dbReference>
<dbReference type="GeneID" id="7443237"/>
<proteinExistence type="predicted"/>
<reference evidence="2 3" key="1">
    <citation type="journal article" date="2004" name="Science">
        <title>The genome of the diatom Thalassiosira pseudonana: ecology, evolution, and metabolism.</title>
        <authorList>
            <person name="Armbrust E.V."/>
            <person name="Berges J.A."/>
            <person name="Bowler C."/>
            <person name="Green B.R."/>
            <person name="Martinez D."/>
            <person name="Putnam N.H."/>
            <person name="Zhou S."/>
            <person name="Allen A.E."/>
            <person name="Apt K.E."/>
            <person name="Bechner M."/>
            <person name="Brzezinski M.A."/>
            <person name="Chaal B.K."/>
            <person name="Chiovitti A."/>
            <person name="Davis A.K."/>
            <person name="Demarest M.S."/>
            <person name="Detter J.C."/>
            <person name="Glavina T."/>
            <person name="Goodstein D."/>
            <person name="Hadi M.Z."/>
            <person name="Hellsten U."/>
            <person name="Hildebrand M."/>
            <person name="Jenkins B.D."/>
            <person name="Jurka J."/>
            <person name="Kapitonov V.V."/>
            <person name="Kroger N."/>
            <person name="Lau W.W."/>
            <person name="Lane T.W."/>
            <person name="Larimer F.W."/>
            <person name="Lippmeier J.C."/>
            <person name="Lucas S."/>
            <person name="Medina M."/>
            <person name="Montsant A."/>
            <person name="Obornik M."/>
            <person name="Parker M.S."/>
            <person name="Palenik B."/>
            <person name="Pazour G.J."/>
            <person name="Richardson P.M."/>
            <person name="Rynearson T.A."/>
            <person name="Saito M.A."/>
            <person name="Schwartz D.C."/>
            <person name="Thamatrakoln K."/>
            <person name="Valentin K."/>
            <person name="Vardi A."/>
            <person name="Wilkerson F.P."/>
            <person name="Rokhsar D.S."/>
        </authorList>
    </citation>
    <scope>NUCLEOTIDE SEQUENCE [LARGE SCALE GENOMIC DNA]</scope>
    <source>
        <strain evidence="2 3">CCMP1335</strain>
    </source>
</reference>
<protein>
    <submittedName>
        <fullName evidence="2">Uncharacterized protein</fullName>
    </submittedName>
</protein>
<keyword evidence="3" id="KW-1185">Reference proteome</keyword>
<reference evidence="2 3" key="2">
    <citation type="journal article" date="2008" name="Nature">
        <title>The Phaeodactylum genome reveals the evolutionary history of diatom genomes.</title>
        <authorList>
            <person name="Bowler C."/>
            <person name="Allen A.E."/>
            <person name="Badger J.H."/>
            <person name="Grimwood J."/>
            <person name="Jabbari K."/>
            <person name="Kuo A."/>
            <person name="Maheswari U."/>
            <person name="Martens C."/>
            <person name="Maumus F."/>
            <person name="Otillar R.P."/>
            <person name="Rayko E."/>
            <person name="Salamov A."/>
            <person name="Vandepoele K."/>
            <person name="Beszteri B."/>
            <person name="Gruber A."/>
            <person name="Heijde M."/>
            <person name="Katinka M."/>
            <person name="Mock T."/>
            <person name="Valentin K."/>
            <person name="Verret F."/>
            <person name="Berges J.A."/>
            <person name="Brownlee C."/>
            <person name="Cadoret J.P."/>
            <person name="Chiovitti A."/>
            <person name="Choi C.J."/>
            <person name="Coesel S."/>
            <person name="De Martino A."/>
            <person name="Detter J.C."/>
            <person name="Durkin C."/>
            <person name="Falciatore A."/>
            <person name="Fournet J."/>
            <person name="Haruta M."/>
            <person name="Huysman M.J."/>
            <person name="Jenkins B.D."/>
            <person name="Jiroutova K."/>
            <person name="Jorgensen R.E."/>
            <person name="Joubert Y."/>
            <person name="Kaplan A."/>
            <person name="Kroger N."/>
            <person name="Kroth P.G."/>
            <person name="La Roche J."/>
            <person name="Lindquist E."/>
            <person name="Lommer M."/>
            <person name="Martin-Jezequel V."/>
            <person name="Lopez P.J."/>
            <person name="Lucas S."/>
            <person name="Mangogna M."/>
            <person name="McGinnis K."/>
            <person name="Medlin L.K."/>
            <person name="Montsant A."/>
            <person name="Oudot-Le Secq M.P."/>
            <person name="Napoli C."/>
            <person name="Obornik M."/>
            <person name="Parker M.S."/>
            <person name="Petit J.L."/>
            <person name="Porcel B.M."/>
            <person name="Poulsen N."/>
            <person name="Robison M."/>
            <person name="Rychlewski L."/>
            <person name="Rynearson T.A."/>
            <person name="Schmutz J."/>
            <person name="Shapiro H."/>
            <person name="Siaut M."/>
            <person name="Stanley M."/>
            <person name="Sussman M.R."/>
            <person name="Taylor A.R."/>
            <person name="Vardi A."/>
            <person name="von Dassow P."/>
            <person name="Vyverman W."/>
            <person name="Willis A."/>
            <person name="Wyrwicz L.S."/>
            <person name="Rokhsar D.S."/>
            <person name="Weissenbach J."/>
            <person name="Armbrust E.V."/>
            <person name="Green B.R."/>
            <person name="Van de Peer Y."/>
            <person name="Grigoriev I.V."/>
        </authorList>
    </citation>
    <scope>NUCLEOTIDE SEQUENCE [LARGE SCALE GENOMIC DNA]</scope>
    <source>
        <strain evidence="2 3">CCMP1335</strain>
    </source>
</reference>
<accession>B8C9Z0</accession>
<feature type="transmembrane region" description="Helical" evidence="1">
    <location>
        <begin position="119"/>
        <end position="142"/>
    </location>
</feature>
<dbReference type="InParanoid" id="B8C9Z0"/>
<evidence type="ECO:0000313" key="3">
    <source>
        <dbReference type="Proteomes" id="UP000001449"/>
    </source>
</evidence>
<feature type="transmembrane region" description="Helical" evidence="1">
    <location>
        <begin position="89"/>
        <end position="107"/>
    </location>
</feature>
<name>B8C9Z0_THAPS</name>
<gene>
    <name evidence="2" type="ORF">THAPSDRAFT_8954</name>
</gene>
<keyword evidence="1" id="KW-1133">Transmembrane helix</keyword>
<evidence type="ECO:0000256" key="1">
    <source>
        <dbReference type="SAM" id="Phobius"/>
    </source>
</evidence>
<dbReference type="HOGENOM" id="CLU_1307085_0_0_1"/>
<dbReference type="Proteomes" id="UP000001449">
    <property type="component" value="Chromosome 12"/>
</dbReference>
<dbReference type="PaxDb" id="35128-Thaps8954"/>
<dbReference type="AlphaFoldDB" id="B8C9Z0"/>
<organism evidence="2 3">
    <name type="scientific">Thalassiosira pseudonana</name>
    <name type="common">Marine diatom</name>
    <name type="synonym">Cyclotella nana</name>
    <dbReference type="NCBI Taxonomy" id="35128"/>
    <lineage>
        <taxon>Eukaryota</taxon>
        <taxon>Sar</taxon>
        <taxon>Stramenopiles</taxon>
        <taxon>Ochrophyta</taxon>
        <taxon>Bacillariophyta</taxon>
        <taxon>Coscinodiscophyceae</taxon>
        <taxon>Thalassiosirophycidae</taxon>
        <taxon>Thalassiosirales</taxon>
        <taxon>Thalassiosiraceae</taxon>
        <taxon>Thalassiosira</taxon>
    </lineage>
</organism>